<evidence type="ECO:0000313" key="1">
    <source>
        <dbReference type="EMBL" id="MDK3074187.1"/>
    </source>
</evidence>
<dbReference type="Proteomes" id="UP001227126">
    <property type="component" value="Unassembled WGS sequence"/>
</dbReference>
<evidence type="ECO:0000313" key="2">
    <source>
        <dbReference type="Proteomes" id="UP001227126"/>
    </source>
</evidence>
<evidence type="ECO:0008006" key="3">
    <source>
        <dbReference type="Google" id="ProtNLM"/>
    </source>
</evidence>
<sequence length="186" mass="20696">MSNMSRSQPFSHVLLIGILASLFCWFAVPTRADISQFVGDYSGSAEIVNDDGSASPRDMSVSISTTAKGFVVKWTTVTHRSEGRTKENTYEISFLPSDREGVYAAAMKKNVFGHEVQLDPMKGEPYVWARVIGDTLTVYSLFVDADGGYELQQFDRTLTEGGLNLEFSRISNGTQRRTTKAFLDRK</sequence>
<name>A0ABT7FGI0_9RHOB</name>
<gene>
    <name evidence="1" type="ORF">QO034_13790</name>
</gene>
<comment type="caution">
    <text evidence="1">The sequence shown here is derived from an EMBL/GenBank/DDBJ whole genome shotgun (WGS) entry which is preliminary data.</text>
</comment>
<organism evidence="1 2">
    <name type="scientific">Sedimentitalea xiamensis</name>
    <dbReference type="NCBI Taxonomy" id="3050037"/>
    <lineage>
        <taxon>Bacteria</taxon>
        <taxon>Pseudomonadati</taxon>
        <taxon>Pseudomonadota</taxon>
        <taxon>Alphaproteobacteria</taxon>
        <taxon>Rhodobacterales</taxon>
        <taxon>Paracoccaceae</taxon>
        <taxon>Sedimentitalea</taxon>
    </lineage>
</organism>
<reference evidence="1 2" key="1">
    <citation type="submission" date="2023-05" db="EMBL/GenBank/DDBJ databases">
        <title>Sedimentitalea sp. nov. JM2-8.</title>
        <authorList>
            <person name="Huang J."/>
        </authorList>
    </citation>
    <scope>NUCLEOTIDE SEQUENCE [LARGE SCALE GENOMIC DNA]</scope>
    <source>
        <strain evidence="1 2">JM2-8</strain>
    </source>
</reference>
<accession>A0ABT7FGI0</accession>
<proteinExistence type="predicted"/>
<dbReference type="EMBL" id="JASNJE010000016">
    <property type="protein sequence ID" value="MDK3074187.1"/>
    <property type="molecule type" value="Genomic_DNA"/>
</dbReference>
<keyword evidence="2" id="KW-1185">Reference proteome</keyword>
<protein>
    <recommendedName>
        <fullName evidence="3">Lipocalin-like domain-containing protein</fullName>
    </recommendedName>
</protein>
<dbReference type="RefSeq" id="WP_284486120.1">
    <property type="nucleotide sequence ID" value="NZ_JASNJE010000016.1"/>
</dbReference>